<feature type="domain" description="Mechanosensitive ion channel MscS" evidence="7">
    <location>
        <begin position="204"/>
        <end position="272"/>
    </location>
</feature>
<keyword evidence="2 6" id="KW-0812">Transmembrane</keyword>
<dbReference type="SUPFAM" id="SSF50182">
    <property type="entry name" value="Sm-like ribonucleoproteins"/>
    <property type="match status" value="1"/>
</dbReference>
<comment type="subcellular location">
    <subcellularLocation>
        <location evidence="1">Membrane</location>
    </subcellularLocation>
</comment>
<name>A0A6N2S781_9ACTO</name>
<feature type="transmembrane region" description="Helical" evidence="6">
    <location>
        <begin position="155"/>
        <end position="176"/>
    </location>
</feature>
<dbReference type="GO" id="GO:0016020">
    <property type="term" value="C:membrane"/>
    <property type="evidence" value="ECO:0007669"/>
    <property type="project" value="UniProtKB-SubCell"/>
</dbReference>
<feature type="compositionally biased region" description="Basic and acidic residues" evidence="5">
    <location>
        <begin position="577"/>
        <end position="592"/>
    </location>
</feature>
<reference evidence="8" key="1">
    <citation type="submission" date="2019-11" db="EMBL/GenBank/DDBJ databases">
        <authorList>
            <person name="Feng L."/>
        </authorList>
    </citation>
    <scope>NUCLEOTIDE SEQUENCE</scope>
    <source>
        <strain evidence="8">AodontolyticusLFYP35</strain>
    </source>
</reference>
<accession>A0A6N2S781</accession>
<evidence type="ECO:0000256" key="4">
    <source>
        <dbReference type="ARBA" id="ARBA00023136"/>
    </source>
</evidence>
<evidence type="ECO:0000256" key="2">
    <source>
        <dbReference type="ARBA" id="ARBA00022692"/>
    </source>
</evidence>
<dbReference type="EMBL" id="CACRSM010000002">
    <property type="protein sequence ID" value="VYS88111.1"/>
    <property type="molecule type" value="Genomic_DNA"/>
</dbReference>
<protein>
    <submittedName>
        <fullName evidence="8">Low conductance mechanosensitive channel YnaI</fullName>
    </submittedName>
</protein>
<dbReference type="Gene3D" id="2.30.30.60">
    <property type="match status" value="1"/>
</dbReference>
<keyword evidence="4 6" id="KW-0472">Membrane</keyword>
<dbReference type="AlphaFoldDB" id="A0A6N2S781"/>
<evidence type="ECO:0000259" key="7">
    <source>
        <dbReference type="Pfam" id="PF00924"/>
    </source>
</evidence>
<evidence type="ECO:0000256" key="6">
    <source>
        <dbReference type="SAM" id="Phobius"/>
    </source>
</evidence>
<feature type="compositionally biased region" description="Low complexity" evidence="5">
    <location>
        <begin position="400"/>
        <end position="423"/>
    </location>
</feature>
<evidence type="ECO:0000256" key="5">
    <source>
        <dbReference type="SAM" id="MobiDB-lite"/>
    </source>
</evidence>
<evidence type="ECO:0000313" key="8">
    <source>
        <dbReference type="EMBL" id="VYS88111.1"/>
    </source>
</evidence>
<dbReference type="GO" id="GO:0055085">
    <property type="term" value="P:transmembrane transport"/>
    <property type="evidence" value="ECO:0007669"/>
    <property type="project" value="InterPro"/>
</dbReference>
<feature type="transmembrane region" description="Helical" evidence="6">
    <location>
        <begin position="104"/>
        <end position="131"/>
    </location>
</feature>
<evidence type="ECO:0000256" key="3">
    <source>
        <dbReference type="ARBA" id="ARBA00022989"/>
    </source>
</evidence>
<dbReference type="InterPro" id="IPR023408">
    <property type="entry name" value="MscS_beta-dom_sf"/>
</dbReference>
<evidence type="ECO:0000256" key="1">
    <source>
        <dbReference type="ARBA" id="ARBA00004370"/>
    </source>
</evidence>
<feature type="region of interest" description="Disordered" evidence="5">
    <location>
        <begin position="556"/>
        <end position="615"/>
    </location>
</feature>
<dbReference type="InterPro" id="IPR006685">
    <property type="entry name" value="MscS_channel_2nd"/>
</dbReference>
<dbReference type="Gene3D" id="1.10.287.1260">
    <property type="match status" value="1"/>
</dbReference>
<keyword evidence="3 6" id="KW-1133">Transmembrane helix</keyword>
<organism evidence="8">
    <name type="scientific">Schaalia odontolytica</name>
    <dbReference type="NCBI Taxonomy" id="1660"/>
    <lineage>
        <taxon>Bacteria</taxon>
        <taxon>Bacillati</taxon>
        <taxon>Actinomycetota</taxon>
        <taxon>Actinomycetes</taxon>
        <taxon>Actinomycetales</taxon>
        <taxon>Actinomycetaceae</taxon>
        <taxon>Schaalia</taxon>
    </lineage>
</organism>
<dbReference type="Pfam" id="PF00924">
    <property type="entry name" value="MS_channel_2nd"/>
    <property type="match status" value="1"/>
</dbReference>
<feature type="transmembrane region" description="Helical" evidence="6">
    <location>
        <begin position="28"/>
        <end position="52"/>
    </location>
</feature>
<dbReference type="PANTHER" id="PTHR30566:SF25">
    <property type="entry name" value="INNER MEMBRANE PROTEIN"/>
    <property type="match status" value="1"/>
</dbReference>
<sequence length="615" mass="66384">MIFSADDPTPSPSPTGVAQDAVQNALDLASLIFGAAVGLVIAFVVALVIVLLTRPIARRSRYFAAITKRVRTSYYITAMAWGAWAGLQFMLVNTTLSDWSNGGMVGFISHVLLIIGILTMTWMVYNSVWIFEDAARIRQEKDGGVSRKFETQAQVIRRLLQALVILLGVCAALFTFDAARQAMTTVLASAGVVSVIAGLAAQQTLGNVFAGIQLAFTDAIRVGDVVVVGKDNVSGKVEEITLSYVVVRLPDERRLIVPSTYFTSNTFENWTRRATTKLGNVELKLDWTAPLTLIRSHVQQLLLATDLWDGRSWAVQVADSDETTMTVRIVVSAKDSGALWDLRCYLRENMIRWVVDEDPAIRPHTRVQPLEVETVTQDTSREAVARLAKELSGIASDTTGAPDSHPGAAAGGSAQASSVSSQGKAEDVDSGPLDDAVHSVRLLAARQKAKRARRRAMAQRQRELADTGKVTAVASASDAQTQVFSQTMLHSLVAEQLAEKVAQANARLGKNHLGGGSTALLPQAQVDSDNAQASAPQVQAGQAHLDATVVRGERLFSGSPDADERNQIYAGPGDDVLAEREATAKRHEEETTRLNSGPRVPEDAVRPQRSDVQQD</sequence>
<feature type="transmembrane region" description="Helical" evidence="6">
    <location>
        <begin position="73"/>
        <end position="92"/>
    </location>
</feature>
<feature type="compositionally biased region" description="Basic and acidic residues" evidence="5">
    <location>
        <begin position="600"/>
        <end position="609"/>
    </location>
</feature>
<gene>
    <name evidence="8" type="primary">ynaI</name>
    <name evidence="8" type="ORF">AOLFYP35_00683</name>
</gene>
<feature type="region of interest" description="Disordered" evidence="5">
    <location>
        <begin position="394"/>
        <end position="433"/>
    </location>
</feature>
<dbReference type="InterPro" id="IPR010920">
    <property type="entry name" value="LSM_dom_sf"/>
</dbReference>
<proteinExistence type="predicted"/>
<dbReference type="PANTHER" id="PTHR30566">
    <property type="entry name" value="YNAI-RELATED MECHANOSENSITIVE ION CHANNEL"/>
    <property type="match status" value="1"/>
</dbReference>